<accession>A0A9K3GFW7</accession>
<feature type="transmembrane region" description="Helical" evidence="2">
    <location>
        <begin position="47"/>
        <end position="63"/>
    </location>
</feature>
<feature type="region of interest" description="Disordered" evidence="1">
    <location>
        <begin position="149"/>
        <end position="247"/>
    </location>
</feature>
<evidence type="ECO:0000313" key="4">
    <source>
        <dbReference type="Proteomes" id="UP000265618"/>
    </source>
</evidence>
<organism evidence="3 4">
    <name type="scientific">Kipferlia bialata</name>
    <dbReference type="NCBI Taxonomy" id="797122"/>
    <lineage>
        <taxon>Eukaryota</taxon>
        <taxon>Metamonada</taxon>
        <taxon>Carpediemonas-like organisms</taxon>
        <taxon>Kipferlia</taxon>
    </lineage>
</organism>
<reference evidence="3 4" key="1">
    <citation type="journal article" date="2018" name="PLoS ONE">
        <title>The draft genome of Kipferlia bialata reveals reductive genome evolution in fornicate parasites.</title>
        <authorList>
            <person name="Tanifuji G."/>
            <person name="Takabayashi S."/>
            <person name="Kume K."/>
            <person name="Takagi M."/>
            <person name="Nakayama T."/>
            <person name="Kamikawa R."/>
            <person name="Inagaki Y."/>
            <person name="Hashimoto T."/>
        </authorList>
    </citation>
    <scope>NUCLEOTIDE SEQUENCE [LARGE SCALE GENOMIC DNA]</scope>
    <source>
        <strain evidence="3">NY0173</strain>
    </source>
</reference>
<feature type="compositionally biased region" description="Basic and acidic residues" evidence="1">
    <location>
        <begin position="227"/>
        <end position="242"/>
    </location>
</feature>
<evidence type="ECO:0000256" key="2">
    <source>
        <dbReference type="SAM" id="Phobius"/>
    </source>
</evidence>
<gene>
    <name evidence="3" type="ORF">KIPB_001360</name>
</gene>
<keyword evidence="4" id="KW-1185">Reference proteome</keyword>
<keyword evidence="2" id="KW-1133">Transmembrane helix</keyword>
<protein>
    <submittedName>
        <fullName evidence="3">Uncharacterized protein</fullName>
    </submittedName>
</protein>
<evidence type="ECO:0000256" key="1">
    <source>
        <dbReference type="SAM" id="MobiDB-lite"/>
    </source>
</evidence>
<feature type="transmembrane region" description="Helical" evidence="2">
    <location>
        <begin position="6"/>
        <end position="26"/>
    </location>
</feature>
<feature type="compositionally biased region" description="Acidic residues" evidence="1">
    <location>
        <begin position="155"/>
        <end position="170"/>
    </location>
</feature>
<dbReference type="EMBL" id="BDIP01000192">
    <property type="protein sequence ID" value="GIQ80546.1"/>
    <property type="molecule type" value="Genomic_DNA"/>
</dbReference>
<evidence type="ECO:0000313" key="3">
    <source>
        <dbReference type="EMBL" id="GIQ80546.1"/>
    </source>
</evidence>
<dbReference type="Proteomes" id="UP000265618">
    <property type="component" value="Unassembled WGS sequence"/>
</dbReference>
<feature type="non-terminal residue" evidence="3">
    <location>
        <position position="1"/>
    </location>
</feature>
<feature type="transmembrane region" description="Helical" evidence="2">
    <location>
        <begin position="259"/>
        <end position="279"/>
    </location>
</feature>
<dbReference type="AlphaFoldDB" id="A0A9K3GFW7"/>
<feature type="transmembrane region" description="Helical" evidence="2">
    <location>
        <begin position="83"/>
        <end position="104"/>
    </location>
</feature>
<comment type="caution">
    <text evidence="3">The sequence shown here is derived from an EMBL/GenBank/DDBJ whole genome shotgun (WGS) entry which is preliminary data.</text>
</comment>
<keyword evidence="2" id="KW-0472">Membrane</keyword>
<proteinExistence type="predicted"/>
<sequence length="628" mass="68442">LFSGRSLRILFTYSVGSLIGLTYDILFVARMAALGKLVPKDHRNTKTFLLVSCVTISSLHLLVRTLDSVFSPNAIDEVYSFGARYLTMLTCRIVAVVFELVILVHMRARGHEGMERLEEEEGEWPLAIEASVTAVPGIQSRGSSFCTFNSFVTPDDTDTDGGDGEAEAEPEGVQTRARGRGPGSGRRPPSPSATESVSDVSDPEVLSTARGVPSHSGVGTVPVSPAESRDRGRGRGVGRETEDREDTEAAAVLLRSKKLVGYSLFWLCIALLMTAFEVLDHHVVHHLSEVNEVLTAHGELTCDVITGQVGVEKCSTLPNVFRLIDKETYILLRYVWILCSRISSTIKAGMVPPRVGLNMARSVTMSRITPAFSSDNPLPAVPFHLEFEPSKLRDSERTVQTLRHPMGKTYFDMDEPSVASFEAAHLTPEERALMPPHIVHSPGIVSELQQTEDPAQTTPEASEAKRERLTAGVVDLCRLYVAEPQQGTSAMSQELFETKVFELCGINGFPVHTIKRMVQCCAKALDSVACALEKCPRLLPVLRVGATQTHGDSLRDHEVMATARAGDLALTALCTGLAVAQSMSVGTAAMMPCLAVPDELEVTLLRHHRMLLWGKANASEIEFTNVIN</sequence>
<name>A0A9K3GFW7_9EUKA</name>
<keyword evidence="2" id="KW-0812">Transmembrane</keyword>